<name>A0A0M6YJG7_9RHOB</name>
<accession>A0A0M6YJG7</accession>
<dbReference type="EMBL" id="CXSU01000012">
    <property type="protein sequence ID" value="CTQ50064.1"/>
    <property type="molecule type" value="Genomic_DNA"/>
</dbReference>
<protein>
    <recommendedName>
        <fullName evidence="2">DUF3859 domain-containing protein</fullName>
    </recommendedName>
</protein>
<dbReference type="STRING" id="420998.JDO7802_02082"/>
<organism evidence="3 4">
    <name type="scientific">Jannaschia donghaensis</name>
    <dbReference type="NCBI Taxonomy" id="420998"/>
    <lineage>
        <taxon>Bacteria</taxon>
        <taxon>Pseudomonadati</taxon>
        <taxon>Pseudomonadota</taxon>
        <taxon>Alphaproteobacteria</taxon>
        <taxon>Rhodobacterales</taxon>
        <taxon>Roseobacteraceae</taxon>
        <taxon>Jannaschia</taxon>
    </lineage>
</organism>
<sequence>MRLFFIFLTLLFATPLAAQVRLVDAGIICPRPTDGALVDAPGTESGFIRQIEAGLTFDLPDRTVPTLDQLGFGFRTELKPGASETDVTVVVTHPPMGDRGVEREEWRDTIVPGTTNMNLFTFELEYEKVPGPWTFSIEIDGTPVVTVPFEVTETENQGRVERACFQFLS</sequence>
<evidence type="ECO:0000313" key="4">
    <source>
        <dbReference type="Proteomes" id="UP000049222"/>
    </source>
</evidence>
<evidence type="ECO:0000256" key="1">
    <source>
        <dbReference type="SAM" id="SignalP"/>
    </source>
</evidence>
<dbReference type="RefSeq" id="WP_055085282.1">
    <property type="nucleotide sequence ID" value="NZ_CXSU01000012.1"/>
</dbReference>
<dbReference type="Pfam" id="PF12975">
    <property type="entry name" value="DUF3859"/>
    <property type="match status" value="1"/>
</dbReference>
<reference evidence="3 4" key="1">
    <citation type="submission" date="2015-07" db="EMBL/GenBank/DDBJ databases">
        <authorList>
            <person name="Noorani M."/>
        </authorList>
    </citation>
    <scope>NUCLEOTIDE SEQUENCE [LARGE SCALE GENOMIC DNA]</scope>
    <source>
        <strain evidence="3 4">CECT 7802</strain>
    </source>
</reference>
<feature type="domain" description="DUF3859" evidence="2">
    <location>
        <begin position="54"/>
        <end position="151"/>
    </location>
</feature>
<dbReference type="InterPro" id="IPR024331">
    <property type="entry name" value="DUF3859"/>
</dbReference>
<dbReference type="Proteomes" id="UP000049222">
    <property type="component" value="Unassembled WGS sequence"/>
</dbReference>
<keyword evidence="1" id="KW-0732">Signal</keyword>
<evidence type="ECO:0000259" key="2">
    <source>
        <dbReference type="Pfam" id="PF12975"/>
    </source>
</evidence>
<feature type="signal peptide" evidence="1">
    <location>
        <begin position="1"/>
        <end position="18"/>
    </location>
</feature>
<keyword evidence="4" id="KW-1185">Reference proteome</keyword>
<dbReference type="AlphaFoldDB" id="A0A0M6YJG7"/>
<feature type="chain" id="PRO_5005808120" description="DUF3859 domain-containing protein" evidence="1">
    <location>
        <begin position="19"/>
        <end position="169"/>
    </location>
</feature>
<proteinExistence type="predicted"/>
<dbReference type="OrthoDB" id="7864302at2"/>
<gene>
    <name evidence="3" type="ORF">JDO7802_02082</name>
</gene>
<evidence type="ECO:0000313" key="3">
    <source>
        <dbReference type="EMBL" id="CTQ50064.1"/>
    </source>
</evidence>
<dbReference type="Gene3D" id="2.60.40.2390">
    <property type="match status" value="1"/>
</dbReference>